<name>A0A1M5VIX5_9BRAD</name>
<dbReference type="AlphaFoldDB" id="A0A1M5VIX5"/>
<organism evidence="4 5">
    <name type="scientific">Bradyrhizobium erythrophlei</name>
    <dbReference type="NCBI Taxonomy" id="1437360"/>
    <lineage>
        <taxon>Bacteria</taxon>
        <taxon>Pseudomonadati</taxon>
        <taxon>Pseudomonadota</taxon>
        <taxon>Alphaproteobacteria</taxon>
        <taxon>Hyphomicrobiales</taxon>
        <taxon>Nitrobacteraceae</taxon>
        <taxon>Bradyrhizobium</taxon>
    </lineage>
</organism>
<feature type="transmembrane region" description="Helical" evidence="2">
    <location>
        <begin position="68"/>
        <end position="90"/>
    </location>
</feature>
<dbReference type="Pfam" id="PF09822">
    <property type="entry name" value="ABC_transp_aux"/>
    <property type="match status" value="1"/>
</dbReference>
<dbReference type="RefSeq" id="WP_079604469.1">
    <property type="nucleotide sequence ID" value="NZ_LT670817.1"/>
</dbReference>
<evidence type="ECO:0000313" key="5">
    <source>
        <dbReference type="Proteomes" id="UP000189796"/>
    </source>
</evidence>
<dbReference type="OrthoDB" id="9762687at2"/>
<feature type="transmembrane region" description="Helical" evidence="2">
    <location>
        <begin position="36"/>
        <end position="56"/>
    </location>
</feature>
<dbReference type="Proteomes" id="UP000189796">
    <property type="component" value="Chromosome I"/>
</dbReference>
<dbReference type="InterPro" id="IPR019196">
    <property type="entry name" value="ABC_transp_unknown"/>
</dbReference>
<feature type="domain" description="ABC-type uncharacterised transport system" evidence="3">
    <location>
        <begin position="210"/>
        <end position="467"/>
    </location>
</feature>
<accession>A0A1M5VIX5</accession>
<evidence type="ECO:0000313" key="4">
    <source>
        <dbReference type="EMBL" id="SHH75209.1"/>
    </source>
</evidence>
<feature type="transmembrane region" description="Helical" evidence="2">
    <location>
        <begin position="9"/>
        <end position="30"/>
    </location>
</feature>
<reference evidence="4 5" key="1">
    <citation type="submission" date="2016-11" db="EMBL/GenBank/DDBJ databases">
        <authorList>
            <person name="Jaros S."/>
            <person name="Januszkiewicz K."/>
            <person name="Wedrychowicz H."/>
        </authorList>
    </citation>
    <scope>NUCLEOTIDE SEQUENCE [LARGE SCALE GENOMIC DNA]</scope>
    <source>
        <strain evidence="4 5">GAS138</strain>
    </source>
</reference>
<sequence>MPRFGRSDIAVAVLVVAALGFGVLGFAGFAHEISNGLLFVAWSLTLLTLFVLAIRLPLRGSGARLSTWVASALIASAAVAAVIAANVALYRHDVHFDVSREGRNTPPTQLTDAIDHLHAPLSLTYFYNAGDANALAVRDLITIAARNQPFLAFHPIDLDKEPGLARDNGVHSYNTAMLQAGERKVLVENLTDPARLGYAVVRVLRERPETICFITGHGETFRPTPAHFHYSHLETLKGHDTPGAGDVLVAEPEQLDRFQLALNEIGFDMREIITTTTNSLPSDCTVVAVIGPRTAFAPGEADLLVKYLEGGGRLLLLIDPLSSLDPDFEIRLLGAVGLSTEPAIVIDPVNHFRTDPDKVAVPYYAPHPITKRLALTVFPQVRPIHVGRPPDGVNTSVLAASSQDSYRRPPSAAGGLTAATDGQAAPEVDRGAQALVVALEGAWPGAPPDKRFRLVIAGTSKFATNEYFPYVSNGELSVAMVRWLAEDEATPNVAPQTYNLPEIVLTSQQMRDTFIVLEVLLPLTTVFCGAVMWWRRR</sequence>
<keyword evidence="2" id="KW-1133">Transmembrane helix</keyword>
<keyword evidence="2" id="KW-0812">Transmembrane</keyword>
<evidence type="ECO:0000256" key="1">
    <source>
        <dbReference type="SAM" id="MobiDB-lite"/>
    </source>
</evidence>
<evidence type="ECO:0000259" key="3">
    <source>
        <dbReference type="Pfam" id="PF09822"/>
    </source>
</evidence>
<dbReference type="EMBL" id="LT670817">
    <property type="protein sequence ID" value="SHH75209.1"/>
    <property type="molecule type" value="Genomic_DNA"/>
</dbReference>
<protein>
    <submittedName>
        <fullName evidence="4">ABC-type uncharacterized transport system</fullName>
    </submittedName>
</protein>
<gene>
    <name evidence="4" type="ORF">SAMN05443248_5997</name>
</gene>
<evidence type="ECO:0000256" key="2">
    <source>
        <dbReference type="SAM" id="Phobius"/>
    </source>
</evidence>
<proteinExistence type="predicted"/>
<feature type="transmembrane region" description="Helical" evidence="2">
    <location>
        <begin position="514"/>
        <end position="534"/>
    </location>
</feature>
<feature type="region of interest" description="Disordered" evidence="1">
    <location>
        <begin position="401"/>
        <end position="423"/>
    </location>
</feature>
<keyword evidence="2" id="KW-0472">Membrane</keyword>